<dbReference type="EMBL" id="BJXX01000085">
    <property type="protein sequence ID" value="GEN34626.1"/>
    <property type="molecule type" value="Genomic_DNA"/>
</dbReference>
<evidence type="ECO:0000313" key="7">
    <source>
        <dbReference type="EMBL" id="GEN34626.1"/>
    </source>
</evidence>
<keyword evidence="5" id="KW-0521">NADP</keyword>
<evidence type="ECO:0000256" key="4">
    <source>
        <dbReference type="ARBA" id="ARBA00023002"/>
    </source>
</evidence>
<dbReference type="Proteomes" id="UP000321157">
    <property type="component" value="Unassembled WGS sequence"/>
</dbReference>
<accession>A0A511V6S4</accession>
<name>A0A511V6S4_9BACL</name>
<evidence type="ECO:0000256" key="3">
    <source>
        <dbReference type="ARBA" id="ARBA00022643"/>
    </source>
</evidence>
<dbReference type="Gene3D" id="3.40.109.10">
    <property type="entry name" value="NADH Oxidase"/>
    <property type="match status" value="1"/>
</dbReference>
<evidence type="ECO:0000256" key="5">
    <source>
        <dbReference type="PIRNR" id="PIRNR005426"/>
    </source>
</evidence>
<evidence type="ECO:0000256" key="1">
    <source>
        <dbReference type="ARBA" id="ARBA00008366"/>
    </source>
</evidence>
<feature type="domain" description="Nitroreductase" evidence="6">
    <location>
        <begin position="10"/>
        <end position="164"/>
    </location>
</feature>
<reference evidence="7 8" key="1">
    <citation type="submission" date="2019-07" db="EMBL/GenBank/DDBJ databases">
        <title>Whole genome shotgun sequence of Aneurinibacillus danicus NBRC 102444.</title>
        <authorList>
            <person name="Hosoyama A."/>
            <person name="Uohara A."/>
            <person name="Ohji S."/>
            <person name="Ichikawa N."/>
        </authorList>
    </citation>
    <scope>NUCLEOTIDE SEQUENCE [LARGE SCALE GENOMIC DNA]</scope>
    <source>
        <strain evidence="7 8">NBRC 102444</strain>
    </source>
</reference>
<dbReference type="PANTHER" id="PTHR43425">
    <property type="entry name" value="OXYGEN-INSENSITIVE NADPH NITROREDUCTASE"/>
    <property type="match status" value="1"/>
</dbReference>
<dbReference type="CDD" id="cd02146">
    <property type="entry name" value="NfsA-like"/>
    <property type="match status" value="1"/>
</dbReference>
<protein>
    <submittedName>
        <fullName evidence="7">FMN reductase [NAD(P)H]</fullName>
    </submittedName>
</protein>
<dbReference type="PANTHER" id="PTHR43425:SF2">
    <property type="entry name" value="OXYGEN-INSENSITIVE NADPH NITROREDUCTASE"/>
    <property type="match status" value="1"/>
</dbReference>
<comment type="similarity">
    <text evidence="1 5">Belongs to the flavin oxidoreductase frp family.</text>
</comment>
<dbReference type="GO" id="GO:0016491">
    <property type="term" value="F:oxidoreductase activity"/>
    <property type="evidence" value="ECO:0007669"/>
    <property type="project" value="UniProtKB-UniRule"/>
</dbReference>
<proteinExistence type="inferred from homology"/>
<keyword evidence="4 5" id="KW-0560">Oxidoreductase</keyword>
<keyword evidence="2 5" id="KW-0285">Flavoprotein</keyword>
<organism evidence="7 8">
    <name type="scientific">Aneurinibacillus danicus</name>
    <dbReference type="NCBI Taxonomy" id="267746"/>
    <lineage>
        <taxon>Bacteria</taxon>
        <taxon>Bacillati</taxon>
        <taxon>Bacillota</taxon>
        <taxon>Bacilli</taxon>
        <taxon>Bacillales</taxon>
        <taxon>Paenibacillaceae</taxon>
        <taxon>Aneurinibacillus group</taxon>
        <taxon>Aneurinibacillus</taxon>
    </lineage>
</organism>
<dbReference type="PIRSF" id="PIRSF005426">
    <property type="entry name" value="Frp"/>
    <property type="match status" value="1"/>
</dbReference>
<dbReference type="InterPro" id="IPR029479">
    <property type="entry name" value="Nitroreductase"/>
</dbReference>
<sequence>MNDVLKVMTNHRSIRSYTNEPVNDEQLNAIMDAVQAAPTSINGQHVTVICVKDPVKKKKIAELVGNQAWVDQAPVFLLFCADFYRAKIAAELNGEELVITDSVESIIVGASDVGIAMSNAITAAESMGLGIVPIGGARRNPQELIELLDIPEYVFPVAGLVVGHPADPSALKPRLPREAVYHHEAYNRDLRGLIEKYDKQMADYMRERTGGQESRNWSQTVSSFYKQIYYPKVRPMLDKQGFDYK</sequence>
<comment type="caution">
    <text evidence="7">The sequence shown here is derived from an EMBL/GenBank/DDBJ whole genome shotgun (WGS) entry which is preliminary data.</text>
</comment>
<gene>
    <name evidence="7" type="primary">nfrA2</name>
    <name evidence="7" type="ORF">ADA01nite_20860</name>
</gene>
<dbReference type="Pfam" id="PF00881">
    <property type="entry name" value="Nitroreductase"/>
    <property type="match status" value="1"/>
</dbReference>
<dbReference type="SUPFAM" id="SSF55469">
    <property type="entry name" value="FMN-dependent nitroreductase-like"/>
    <property type="match status" value="1"/>
</dbReference>
<keyword evidence="3 5" id="KW-0288">FMN</keyword>
<dbReference type="InterPro" id="IPR000415">
    <property type="entry name" value="Nitroreductase-like"/>
</dbReference>
<dbReference type="OrthoDB" id="9775805at2"/>
<dbReference type="AlphaFoldDB" id="A0A511V6S4"/>
<dbReference type="RefSeq" id="WP_146809896.1">
    <property type="nucleotide sequence ID" value="NZ_BJXX01000085.1"/>
</dbReference>
<keyword evidence="8" id="KW-1185">Reference proteome</keyword>
<evidence type="ECO:0000256" key="2">
    <source>
        <dbReference type="ARBA" id="ARBA00022630"/>
    </source>
</evidence>
<evidence type="ECO:0000313" key="8">
    <source>
        <dbReference type="Proteomes" id="UP000321157"/>
    </source>
</evidence>
<dbReference type="InterPro" id="IPR016446">
    <property type="entry name" value="Flavin_OxRdtase_Frp"/>
</dbReference>
<evidence type="ECO:0000259" key="6">
    <source>
        <dbReference type="Pfam" id="PF00881"/>
    </source>
</evidence>